<gene>
    <name evidence="1" type="ORF">DAT39_016714</name>
</gene>
<reference evidence="1" key="1">
    <citation type="submission" date="2020-07" db="EMBL/GenBank/DDBJ databases">
        <title>Clarias magur genome sequencing, assembly and annotation.</title>
        <authorList>
            <person name="Kushwaha B."/>
            <person name="Kumar R."/>
            <person name="Das P."/>
            <person name="Joshi C.G."/>
            <person name="Kumar D."/>
            <person name="Nagpure N.S."/>
            <person name="Pandey M."/>
            <person name="Agarwal S."/>
            <person name="Srivastava S."/>
            <person name="Singh M."/>
            <person name="Sahoo L."/>
            <person name="Jayasankar P."/>
            <person name="Meher P.K."/>
            <person name="Koringa P.G."/>
            <person name="Iquebal M.A."/>
            <person name="Das S.P."/>
            <person name="Bit A."/>
            <person name="Patnaik S."/>
            <person name="Patel N."/>
            <person name="Shah T.M."/>
            <person name="Hinsu A."/>
            <person name="Jena J.K."/>
        </authorList>
    </citation>
    <scope>NUCLEOTIDE SEQUENCE</scope>
    <source>
        <strain evidence="1">CIFAMagur01</strain>
        <tissue evidence="1">Testis</tissue>
    </source>
</reference>
<dbReference type="EMBL" id="QNUK01000425">
    <property type="protein sequence ID" value="KAF5893572.1"/>
    <property type="molecule type" value="Genomic_DNA"/>
</dbReference>
<comment type="caution">
    <text evidence="1">The sequence shown here is derived from an EMBL/GenBank/DDBJ whole genome shotgun (WGS) entry which is preliminary data.</text>
</comment>
<keyword evidence="2" id="KW-1185">Reference proteome</keyword>
<evidence type="ECO:0000313" key="2">
    <source>
        <dbReference type="Proteomes" id="UP000727407"/>
    </source>
</evidence>
<evidence type="ECO:0000313" key="1">
    <source>
        <dbReference type="EMBL" id="KAF5893572.1"/>
    </source>
</evidence>
<protein>
    <submittedName>
        <fullName evidence="1">Uncharacterized protein</fullName>
    </submittedName>
</protein>
<sequence>MEDRPPGVTLHLCPWCQNMKRRSGLRCRLHRWMERTLLYRTSRSRTPRDRRVDLWHQLLQNKSSDFY</sequence>
<feature type="non-terminal residue" evidence="1">
    <location>
        <position position="67"/>
    </location>
</feature>
<dbReference type="AlphaFoldDB" id="A0A8J4UEZ8"/>
<accession>A0A8J4UEZ8</accession>
<proteinExistence type="predicted"/>
<dbReference type="Proteomes" id="UP000727407">
    <property type="component" value="Unassembled WGS sequence"/>
</dbReference>
<name>A0A8J4UEZ8_CLAMG</name>
<organism evidence="1 2">
    <name type="scientific">Clarias magur</name>
    <name type="common">Asian catfish</name>
    <name type="synonym">Macropteronotus magur</name>
    <dbReference type="NCBI Taxonomy" id="1594786"/>
    <lineage>
        <taxon>Eukaryota</taxon>
        <taxon>Metazoa</taxon>
        <taxon>Chordata</taxon>
        <taxon>Craniata</taxon>
        <taxon>Vertebrata</taxon>
        <taxon>Euteleostomi</taxon>
        <taxon>Actinopterygii</taxon>
        <taxon>Neopterygii</taxon>
        <taxon>Teleostei</taxon>
        <taxon>Ostariophysi</taxon>
        <taxon>Siluriformes</taxon>
        <taxon>Clariidae</taxon>
        <taxon>Clarias</taxon>
    </lineage>
</organism>